<keyword evidence="6 8" id="KW-0472">Membrane</keyword>
<gene>
    <name evidence="9" type="ORF">BCF53_12530</name>
</gene>
<keyword evidence="4 7" id="KW-0812">Transmembrane</keyword>
<evidence type="ECO:0000313" key="9">
    <source>
        <dbReference type="EMBL" id="TCS36408.1"/>
    </source>
</evidence>
<keyword evidence="7" id="KW-0813">Transport</keyword>
<evidence type="ECO:0000313" key="10">
    <source>
        <dbReference type="Proteomes" id="UP000295793"/>
    </source>
</evidence>
<dbReference type="GO" id="GO:0015031">
    <property type="term" value="P:protein transport"/>
    <property type="evidence" value="ECO:0007669"/>
    <property type="project" value="UniProtKB-KW"/>
</dbReference>
<name>A0A4R3HTR9_9GAMM</name>
<comment type="similarity">
    <text evidence="2 7">Belongs to the ExbD/TolR family.</text>
</comment>
<dbReference type="GO" id="GO:0005886">
    <property type="term" value="C:plasma membrane"/>
    <property type="evidence" value="ECO:0007669"/>
    <property type="project" value="UniProtKB-SubCell"/>
</dbReference>
<evidence type="ECO:0000256" key="8">
    <source>
        <dbReference type="SAM" id="Phobius"/>
    </source>
</evidence>
<dbReference type="GO" id="GO:0022857">
    <property type="term" value="F:transmembrane transporter activity"/>
    <property type="evidence" value="ECO:0007669"/>
    <property type="project" value="InterPro"/>
</dbReference>
<evidence type="ECO:0000256" key="2">
    <source>
        <dbReference type="ARBA" id="ARBA00005811"/>
    </source>
</evidence>
<evidence type="ECO:0000256" key="6">
    <source>
        <dbReference type="ARBA" id="ARBA00023136"/>
    </source>
</evidence>
<dbReference type="Proteomes" id="UP000295793">
    <property type="component" value="Unassembled WGS sequence"/>
</dbReference>
<protein>
    <submittedName>
        <fullName evidence="9">Biopolymer transport protein ExbD</fullName>
    </submittedName>
</protein>
<proteinExistence type="inferred from homology"/>
<reference evidence="9 10" key="1">
    <citation type="submission" date="2019-03" db="EMBL/GenBank/DDBJ databases">
        <title>Genomic Encyclopedia of Archaeal and Bacterial Type Strains, Phase II (KMG-II): from individual species to whole genera.</title>
        <authorList>
            <person name="Goeker M."/>
        </authorList>
    </citation>
    <scope>NUCLEOTIDE SEQUENCE [LARGE SCALE GENOMIC DNA]</scope>
    <source>
        <strain evidence="9 10">DSM 15388</strain>
    </source>
</reference>
<dbReference type="EMBL" id="SLZR01000025">
    <property type="protein sequence ID" value="TCS36408.1"/>
    <property type="molecule type" value="Genomic_DNA"/>
</dbReference>
<comment type="subcellular location">
    <subcellularLocation>
        <location evidence="1">Cell membrane</location>
        <topology evidence="1">Single-pass membrane protein</topology>
    </subcellularLocation>
    <subcellularLocation>
        <location evidence="7">Cell membrane</location>
        <topology evidence="7">Single-pass type II membrane protein</topology>
    </subcellularLocation>
</comment>
<comment type="caution">
    <text evidence="9">The sequence shown here is derived from an EMBL/GenBank/DDBJ whole genome shotgun (WGS) entry which is preliminary data.</text>
</comment>
<sequence>MLLNLPAKPSRKAISLTPLIDVVFILLLFFMLSSSFVTYRQLPVPLPDASPNAGPVLLSVQVETGGSAITVAGKTVSIEQGAALQSLVAVQPDAVYLVSVTDAVTTQQLVKVMDALTHAGAEHVSLQGLE</sequence>
<keyword evidence="5 8" id="KW-1133">Transmembrane helix</keyword>
<accession>A0A4R3HTR9</accession>
<dbReference type="AlphaFoldDB" id="A0A4R3HTR9"/>
<keyword evidence="10" id="KW-1185">Reference proteome</keyword>
<keyword evidence="7" id="KW-0653">Protein transport</keyword>
<evidence type="ECO:0000256" key="4">
    <source>
        <dbReference type="ARBA" id="ARBA00022692"/>
    </source>
</evidence>
<organism evidence="9 10">
    <name type="scientific">Reinekea marinisedimentorum</name>
    <dbReference type="NCBI Taxonomy" id="230495"/>
    <lineage>
        <taxon>Bacteria</taxon>
        <taxon>Pseudomonadati</taxon>
        <taxon>Pseudomonadota</taxon>
        <taxon>Gammaproteobacteria</taxon>
        <taxon>Oceanospirillales</taxon>
        <taxon>Saccharospirillaceae</taxon>
        <taxon>Reinekea</taxon>
    </lineage>
</organism>
<dbReference type="PANTHER" id="PTHR30558">
    <property type="entry name" value="EXBD MEMBRANE COMPONENT OF PMF-DRIVEN MACROMOLECULE IMPORT SYSTEM"/>
    <property type="match status" value="1"/>
</dbReference>
<evidence type="ECO:0000256" key="5">
    <source>
        <dbReference type="ARBA" id="ARBA00022989"/>
    </source>
</evidence>
<dbReference type="Pfam" id="PF02472">
    <property type="entry name" value="ExbD"/>
    <property type="match status" value="1"/>
</dbReference>
<keyword evidence="3" id="KW-1003">Cell membrane</keyword>
<evidence type="ECO:0000256" key="7">
    <source>
        <dbReference type="RuleBase" id="RU003879"/>
    </source>
</evidence>
<feature type="transmembrane region" description="Helical" evidence="8">
    <location>
        <begin position="12"/>
        <end position="32"/>
    </location>
</feature>
<evidence type="ECO:0000256" key="3">
    <source>
        <dbReference type="ARBA" id="ARBA00022475"/>
    </source>
</evidence>
<dbReference type="InterPro" id="IPR003400">
    <property type="entry name" value="ExbD"/>
</dbReference>
<evidence type="ECO:0000256" key="1">
    <source>
        <dbReference type="ARBA" id="ARBA00004162"/>
    </source>
</evidence>
<dbReference type="RefSeq" id="WP_165901979.1">
    <property type="nucleotide sequence ID" value="NZ_SLZR01000025.1"/>
</dbReference>